<evidence type="ECO:0000313" key="4">
    <source>
        <dbReference type="Proteomes" id="UP000256869"/>
    </source>
</evidence>
<dbReference type="PANTHER" id="PTHR47307:SF1">
    <property type="entry name" value="GLUTATHIONE-REGULATED POTASSIUM-EFFLUX SYSTEM ANCILLARY PROTEIN KEFG"/>
    <property type="match status" value="1"/>
</dbReference>
<dbReference type="OrthoDB" id="9798454at2"/>
<dbReference type="AlphaFoldDB" id="A0A3D9IA59"/>
<dbReference type="PANTHER" id="PTHR47307">
    <property type="entry name" value="GLUTATHIONE-REGULATED POTASSIUM-EFFLUX SYSTEM ANCILLARY PROTEIN KEFG"/>
    <property type="match status" value="1"/>
</dbReference>
<dbReference type="InterPro" id="IPR029039">
    <property type="entry name" value="Flavoprotein-like_sf"/>
</dbReference>
<evidence type="ECO:0000259" key="2">
    <source>
        <dbReference type="Pfam" id="PF02525"/>
    </source>
</evidence>
<comment type="caution">
    <text evidence="3">The sequence shown here is derived from an EMBL/GenBank/DDBJ whole genome shotgun (WGS) entry which is preliminary data.</text>
</comment>
<dbReference type="GO" id="GO:0009055">
    <property type="term" value="F:electron transfer activity"/>
    <property type="evidence" value="ECO:0007669"/>
    <property type="project" value="TreeGrafter"/>
</dbReference>
<protein>
    <submittedName>
        <fullName evidence="3">Putative NADPH-quinone reductase</fullName>
    </submittedName>
</protein>
<evidence type="ECO:0000313" key="3">
    <source>
        <dbReference type="EMBL" id="RED58601.1"/>
    </source>
</evidence>
<feature type="domain" description="Flavodoxin-like fold" evidence="2">
    <location>
        <begin position="1"/>
        <end position="168"/>
    </location>
</feature>
<dbReference type="Pfam" id="PF02525">
    <property type="entry name" value="Flavodoxin_2"/>
    <property type="match status" value="1"/>
</dbReference>
<dbReference type="SUPFAM" id="SSF52218">
    <property type="entry name" value="Flavoproteins"/>
    <property type="match status" value="1"/>
</dbReference>
<keyword evidence="1" id="KW-0560">Oxidoreductase</keyword>
<keyword evidence="4" id="KW-1185">Reference proteome</keyword>
<name>A0A3D9IA59_9BACL</name>
<reference evidence="3 4" key="1">
    <citation type="submission" date="2018-07" db="EMBL/GenBank/DDBJ databases">
        <title>Genomic Encyclopedia of Type Strains, Phase III (KMG-III): the genomes of soil and plant-associated and newly described type strains.</title>
        <authorList>
            <person name="Whitman W."/>
        </authorList>
    </citation>
    <scope>NUCLEOTIDE SEQUENCE [LARGE SCALE GENOMIC DNA]</scope>
    <source>
        <strain evidence="3 4">CECT 8236</strain>
    </source>
</reference>
<dbReference type="RefSeq" id="WP_115993579.1">
    <property type="nucleotide sequence ID" value="NZ_QRDY01000008.1"/>
</dbReference>
<dbReference type="Proteomes" id="UP000256869">
    <property type="component" value="Unassembled WGS sequence"/>
</dbReference>
<gene>
    <name evidence="3" type="ORF">DFP95_108127</name>
</gene>
<organism evidence="3 4">
    <name type="scientific">Cohnella lupini</name>
    <dbReference type="NCBI Taxonomy" id="1294267"/>
    <lineage>
        <taxon>Bacteria</taxon>
        <taxon>Bacillati</taxon>
        <taxon>Bacillota</taxon>
        <taxon>Bacilli</taxon>
        <taxon>Bacillales</taxon>
        <taxon>Paenibacillaceae</taxon>
        <taxon>Cohnella</taxon>
    </lineage>
</organism>
<dbReference type="GO" id="GO:0010181">
    <property type="term" value="F:FMN binding"/>
    <property type="evidence" value="ECO:0007669"/>
    <property type="project" value="TreeGrafter"/>
</dbReference>
<proteinExistence type="predicted"/>
<dbReference type="GO" id="GO:0003955">
    <property type="term" value="F:NAD(P)H dehydrogenase (quinone) activity"/>
    <property type="evidence" value="ECO:0007669"/>
    <property type="project" value="TreeGrafter"/>
</dbReference>
<dbReference type="InterPro" id="IPR003680">
    <property type="entry name" value="Flavodoxin_fold"/>
</dbReference>
<dbReference type="EMBL" id="QRDY01000008">
    <property type="protein sequence ID" value="RED58601.1"/>
    <property type="molecule type" value="Genomic_DNA"/>
</dbReference>
<dbReference type="Gene3D" id="3.40.50.360">
    <property type="match status" value="1"/>
</dbReference>
<accession>A0A3D9IA59</accession>
<sequence>MKTLVIVTHPNIEASNWNKSWLKELQKHGDITIHELHKKYPDENIDVSAEQRLIEAHDRIIFQYPLYWYSTPPLLKKWFDSVLLYGWAYGPDGNKTEGKEVGVAISTYGTEESYQATGFNRYTLQEILRPMEALAHFISAKYLPHFSLNDTSDVTNERLVQSSLDYVQHIKTVKPVKPVEVAQ</sequence>
<dbReference type="InterPro" id="IPR046980">
    <property type="entry name" value="KefG/KefF"/>
</dbReference>
<evidence type="ECO:0000256" key="1">
    <source>
        <dbReference type="ARBA" id="ARBA00023002"/>
    </source>
</evidence>